<dbReference type="RefSeq" id="WP_025413856.1">
    <property type="nucleotide sequence ID" value="NZ_CP007129.1"/>
</dbReference>
<feature type="transmembrane region" description="Helical" evidence="1">
    <location>
        <begin position="6"/>
        <end position="33"/>
    </location>
</feature>
<keyword evidence="1" id="KW-0812">Transmembrane</keyword>
<evidence type="ECO:0000313" key="2">
    <source>
        <dbReference type="EMBL" id="AHG92519.1"/>
    </source>
</evidence>
<geneLocation type="plasmid" evidence="2 3">
    <name>1</name>
</geneLocation>
<evidence type="ECO:0000313" key="3">
    <source>
        <dbReference type="Proteomes" id="UP000019151"/>
    </source>
</evidence>
<keyword evidence="2" id="KW-0614">Plasmid</keyword>
<keyword evidence="3" id="KW-1185">Reference proteome</keyword>
<sequence length="171" mass="17655">MDPLMLVLRLLHILAGVFWAGAMAMLAFLLFPAIRATAPAGGQVMGYLMNVKKLSVWLNAAGLFTLLSGLGMIWHNSALSGGAWFRASSSHTFLLGGALALLGGIIGSTVNRRTAVRIAALGAQIQSGGAPPTAAQAAQMAALQTRLGKAMHTVAGLLLLAAAMMAIARYT</sequence>
<organism evidence="2 3">
    <name type="scientific">Gemmatirosa kalamazoonensis</name>
    <dbReference type="NCBI Taxonomy" id="861299"/>
    <lineage>
        <taxon>Bacteria</taxon>
        <taxon>Pseudomonadati</taxon>
        <taxon>Gemmatimonadota</taxon>
        <taxon>Gemmatimonadia</taxon>
        <taxon>Gemmatimonadales</taxon>
        <taxon>Gemmatimonadaceae</taxon>
        <taxon>Gemmatirosa</taxon>
    </lineage>
</organism>
<dbReference type="AlphaFoldDB" id="W0RNB3"/>
<dbReference type="EMBL" id="CP007129">
    <property type="protein sequence ID" value="AHG92519.1"/>
    <property type="molecule type" value="Genomic_DNA"/>
</dbReference>
<name>W0RNB3_9BACT</name>
<protein>
    <recommendedName>
        <fullName evidence="4">Copper resistance protein D domain-containing protein</fullName>
    </recommendedName>
</protein>
<evidence type="ECO:0000256" key="1">
    <source>
        <dbReference type="SAM" id="Phobius"/>
    </source>
</evidence>
<dbReference type="HOGENOM" id="CLU_1560742_0_0_0"/>
<gene>
    <name evidence="2" type="ORF">J421_4984</name>
</gene>
<keyword evidence="1" id="KW-0472">Membrane</keyword>
<dbReference type="OrthoDB" id="10004519at2"/>
<dbReference type="InParanoid" id="W0RNB3"/>
<dbReference type="Proteomes" id="UP000019151">
    <property type="component" value="Plasmid 1"/>
</dbReference>
<feature type="transmembrane region" description="Helical" evidence="1">
    <location>
        <begin position="150"/>
        <end position="170"/>
    </location>
</feature>
<evidence type="ECO:0008006" key="4">
    <source>
        <dbReference type="Google" id="ProtNLM"/>
    </source>
</evidence>
<dbReference type="KEGG" id="gba:J421_4984"/>
<accession>W0RNB3</accession>
<feature type="transmembrane region" description="Helical" evidence="1">
    <location>
        <begin position="54"/>
        <end position="73"/>
    </location>
</feature>
<feature type="transmembrane region" description="Helical" evidence="1">
    <location>
        <begin position="93"/>
        <end position="110"/>
    </location>
</feature>
<proteinExistence type="predicted"/>
<reference evidence="2 3" key="1">
    <citation type="journal article" date="2014" name="Genome Announc.">
        <title>Genome Sequence and Methylome of Soil Bacterium Gemmatirosa kalamazoonensis KBS708T, a Member of the Rarely Cultivated Gemmatimonadetes Phylum.</title>
        <authorList>
            <person name="Debruyn J.M."/>
            <person name="Radosevich M."/>
            <person name="Wommack K.E."/>
            <person name="Polson S.W."/>
            <person name="Hauser L.J."/>
            <person name="Fawaz M.N."/>
            <person name="Korlach J."/>
            <person name="Tsai Y.C."/>
        </authorList>
    </citation>
    <scope>NUCLEOTIDE SEQUENCE [LARGE SCALE GENOMIC DNA]</scope>
    <source>
        <strain evidence="2 3">KBS708</strain>
        <plasmid evidence="3">Plasmid 1</plasmid>
    </source>
</reference>
<keyword evidence="1" id="KW-1133">Transmembrane helix</keyword>